<accession>A0A081BB86</accession>
<organism evidence="2 3">
    <name type="scientific">Tepidicaulis marinus</name>
    <dbReference type="NCBI Taxonomy" id="1333998"/>
    <lineage>
        <taxon>Bacteria</taxon>
        <taxon>Pseudomonadati</taxon>
        <taxon>Pseudomonadota</taxon>
        <taxon>Alphaproteobacteria</taxon>
        <taxon>Hyphomicrobiales</taxon>
        <taxon>Parvibaculaceae</taxon>
        <taxon>Tepidicaulis</taxon>
    </lineage>
</organism>
<feature type="transmembrane region" description="Helical" evidence="1">
    <location>
        <begin position="75"/>
        <end position="98"/>
    </location>
</feature>
<sequence>MPSLDEILQALRGAIGIALGDENAMRHFEVSTEAFFRSFFAFIPALPFYLLITTAEWRIISETPDVTLTLDKSGFLAVKLLSAALSWIVFPVVLGILARPLRITRSYAQYIIAYNWASLPVLAAASFPFVLYSIGMLPKEGVSFIYLFLLLGILWYRWKIALAALGAGAGLAAGVVVLDIGTEIMVEFATGAAFF</sequence>
<dbReference type="STRING" id="1333998.M2A_1803"/>
<keyword evidence="1" id="KW-1133">Transmembrane helix</keyword>
<dbReference type="Proteomes" id="UP000028702">
    <property type="component" value="Unassembled WGS sequence"/>
</dbReference>
<dbReference type="RefSeq" id="WP_045446081.1">
    <property type="nucleotide sequence ID" value="NZ_BBIO01000008.1"/>
</dbReference>
<keyword evidence="1" id="KW-0812">Transmembrane</keyword>
<dbReference type="AlphaFoldDB" id="A0A081BB86"/>
<reference evidence="2 3" key="1">
    <citation type="submission" date="2014-07" db="EMBL/GenBank/DDBJ databases">
        <title>Tepidicaulis marinum gen. nov., sp. nov., a novel marine bacterium denitrifying nitrate to nitrous oxide strictly under microaerobic conditions.</title>
        <authorList>
            <person name="Takeuchi M."/>
            <person name="Yamagishi T."/>
            <person name="Kamagata Y."/>
            <person name="Oshima K."/>
            <person name="Hattori M."/>
            <person name="Katayama T."/>
            <person name="Hanada S."/>
            <person name="Tamaki H."/>
            <person name="Marumo K."/>
            <person name="Maeda H."/>
            <person name="Nedachi M."/>
            <person name="Iwasaki W."/>
            <person name="Suwa Y."/>
            <person name="Sakata S."/>
        </authorList>
    </citation>
    <scope>NUCLEOTIDE SEQUENCE [LARGE SCALE GENOMIC DNA]</scope>
    <source>
        <strain evidence="2 3">MA2</strain>
    </source>
</reference>
<keyword evidence="1" id="KW-0472">Membrane</keyword>
<feature type="transmembrane region" description="Helical" evidence="1">
    <location>
        <begin position="34"/>
        <end position="55"/>
    </location>
</feature>
<protein>
    <submittedName>
        <fullName evidence="2">Conserved protein</fullName>
    </submittedName>
</protein>
<name>A0A081BB86_9HYPH</name>
<feature type="transmembrane region" description="Helical" evidence="1">
    <location>
        <begin position="110"/>
        <end position="135"/>
    </location>
</feature>
<comment type="caution">
    <text evidence="2">The sequence shown here is derived from an EMBL/GenBank/DDBJ whole genome shotgun (WGS) entry which is preliminary data.</text>
</comment>
<keyword evidence="3" id="KW-1185">Reference proteome</keyword>
<evidence type="ECO:0000256" key="1">
    <source>
        <dbReference type="SAM" id="Phobius"/>
    </source>
</evidence>
<evidence type="ECO:0000313" key="2">
    <source>
        <dbReference type="EMBL" id="GAK45304.1"/>
    </source>
</evidence>
<gene>
    <name evidence="2" type="ORF">M2A_1803</name>
</gene>
<dbReference type="eggNOG" id="ENOG5032ZI0">
    <property type="taxonomic scope" value="Bacteria"/>
</dbReference>
<evidence type="ECO:0000313" key="3">
    <source>
        <dbReference type="Proteomes" id="UP000028702"/>
    </source>
</evidence>
<feature type="transmembrane region" description="Helical" evidence="1">
    <location>
        <begin position="141"/>
        <end position="158"/>
    </location>
</feature>
<proteinExistence type="predicted"/>
<dbReference type="EMBL" id="BBIO01000008">
    <property type="protein sequence ID" value="GAK45304.1"/>
    <property type="molecule type" value="Genomic_DNA"/>
</dbReference>